<dbReference type="Gene3D" id="3.30.160.60">
    <property type="entry name" value="Classic Zinc Finger"/>
    <property type="match status" value="24"/>
</dbReference>
<dbReference type="Proteomes" id="UP001497623">
    <property type="component" value="Unassembled WGS sequence"/>
</dbReference>
<evidence type="ECO:0000259" key="11">
    <source>
        <dbReference type="PROSITE" id="PS50157"/>
    </source>
</evidence>
<dbReference type="Pfam" id="PF13912">
    <property type="entry name" value="zf-C2H2_6"/>
    <property type="match status" value="2"/>
</dbReference>
<evidence type="ECO:0000256" key="2">
    <source>
        <dbReference type="ARBA" id="ARBA00022723"/>
    </source>
</evidence>
<keyword evidence="8" id="KW-0539">Nucleus</keyword>
<dbReference type="FunFam" id="3.30.160.60:FF:002343">
    <property type="entry name" value="Zinc finger protein 33A"/>
    <property type="match status" value="3"/>
</dbReference>
<feature type="domain" description="C2H2-type" evidence="11">
    <location>
        <begin position="2050"/>
        <end position="2072"/>
    </location>
</feature>
<feature type="domain" description="C2H2-type" evidence="11">
    <location>
        <begin position="735"/>
        <end position="762"/>
    </location>
</feature>
<feature type="domain" description="C2H2-type" evidence="11">
    <location>
        <begin position="1882"/>
        <end position="1909"/>
    </location>
</feature>
<proteinExistence type="predicted"/>
<feature type="domain" description="C2H2-type" evidence="11">
    <location>
        <begin position="1854"/>
        <end position="1881"/>
    </location>
</feature>
<evidence type="ECO:0000256" key="6">
    <source>
        <dbReference type="ARBA" id="ARBA00023015"/>
    </source>
</evidence>
<dbReference type="GO" id="GO:0048598">
    <property type="term" value="P:embryonic morphogenesis"/>
    <property type="evidence" value="ECO:0007669"/>
    <property type="project" value="UniProtKB-ARBA"/>
</dbReference>
<keyword evidence="5" id="KW-0862">Zinc</keyword>
<name>A0AAV2QUI8_MEGNR</name>
<comment type="caution">
    <text evidence="12">The sequence shown here is derived from an EMBL/GenBank/DDBJ whole genome shotgun (WGS) entry which is preliminary data.</text>
</comment>
<feature type="domain" description="C2H2-type" evidence="11">
    <location>
        <begin position="1770"/>
        <end position="1797"/>
    </location>
</feature>
<dbReference type="GO" id="GO:0005634">
    <property type="term" value="C:nucleus"/>
    <property type="evidence" value="ECO:0007669"/>
    <property type="project" value="UniProtKB-SubCell"/>
</dbReference>
<dbReference type="EMBL" id="CAXKWB010009809">
    <property type="protein sequence ID" value="CAL4096154.1"/>
    <property type="molecule type" value="Genomic_DNA"/>
</dbReference>
<feature type="domain" description="C2H2-type" evidence="11">
    <location>
        <begin position="767"/>
        <end position="794"/>
    </location>
</feature>
<feature type="domain" description="C2H2-type" evidence="11">
    <location>
        <begin position="1572"/>
        <end position="1599"/>
    </location>
</feature>
<feature type="region of interest" description="Disordered" evidence="10">
    <location>
        <begin position="1158"/>
        <end position="1178"/>
    </location>
</feature>
<dbReference type="FunFam" id="3.30.160.60:FF:000100">
    <property type="entry name" value="Zinc finger 45-like"/>
    <property type="match status" value="1"/>
</dbReference>
<feature type="domain" description="C2H2-type" evidence="11">
    <location>
        <begin position="1743"/>
        <end position="1771"/>
    </location>
</feature>
<dbReference type="SUPFAM" id="SSF57667">
    <property type="entry name" value="beta-beta-alpha zinc fingers"/>
    <property type="match status" value="17"/>
</dbReference>
<feature type="domain" description="C2H2-type" evidence="11">
    <location>
        <begin position="1715"/>
        <end position="1742"/>
    </location>
</feature>
<keyword evidence="3" id="KW-0677">Repeat</keyword>
<feature type="non-terminal residue" evidence="12">
    <location>
        <position position="2095"/>
    </location>
</feature>
<accession>A0AAV2QUI8</accession>
<feature type="domain" description="C2H2-type" evidence="11">
    <location>
        <begin position="2022"/>
        <end position="2049"/>
    </location>
</feature>
<feature type="domain" description="C2H2-type" evidence="11">
    <location>
        <begin position="877"/>
        <end position="901"/>
    </location>
</feature>
<keyword evidence="2" id="KW-0479">Metal-binding</keyword>
<feature type="domain" description="C2H2-type" evidence="11">
    <location>
        <begin position="641"/>
        <end position="669"/>
    </location>
</feature>
<feature type="domain" description="C2H2-type" evidence="11">
    <location>
        <begin position="595"/>
        <end position="623"/>
    </location>
</feature>
<dbReference type="PROSITE" id="PS50157">
    <property type="entry name" value="ZINC_FINGER_C2H2_2"/>
    <property type="match status" value="33"/>
</dbReference>
<dbReference type="FunFam" id="3.30.160.60:FF:000624">
    <property type="entry name" value="zinc finger protein 697"/>
    <property type="match status" value="1"/>
</dbReference>
<gene>
    <name evidence="12" type="ORF">MNOR_LOCUS15583</name>
</gene>
<feature type="domain" description="C2H2-type" evidence="11">
    <location>
        <begin position="963"/>
        <end position="990"/>
    </location>
</feature>
<feature type="domain" description="C2H2-type" evidence="11">
    <location>
        <begin position="822"/>
        <end position="849"/>
    </location>
</feature>
<feature type="domain" description="C2H2-type" evidence="11">
    <location>
        <begin position="300"/>
        <end position="328"/>
    </location>
</feature>
<feature type="domain" description="C2H2-type" evidence="11">
    <location>
        <begin position="1798"/>
        <end position="1825"/>
    </location>
</feature>
<organism evidence="12 13">
    <name type="scientific">Meganyctiphanes norvegica</name>
    <name type="common">Northern krill</name>
    <name type="synonym">Thysanopoda norvegica</name>
    <dbReference type="NCBI Taxonomy" id="48144"/>
    <lineage>
        <taxon>Eukaryota</taxon>
        <taxon>Metazoa</taxon>
        <taxon>Ecdysozoa</taxon>
        <taxon>Arthropoda</taxon>
        <taxon>Crustacea</taxon>
        <taxon>Multicrustacea</taxon>
        <taxon>Malacostraca</taxon>
        <taxon>Eumalacostraca</taxon>
        <taxon>Eucarida</taxon>
        <taxon>Euphausiacea</taxon>
        <taxon>Euphausiidae</taxon>
        <taxon>Meganyctiphanes</taxon>
    </lineage>
</organism>
<evidence type="ECO:0000313" key="13">
    <source>
        <dbReference type="Proteomes" id="UP001497623"/>
    </source>
</evidence>
<dbReference type="PANTHER" id="PTHR24376:SF235">
    <property type="entry name" value="C2H2-TYPE DOMAIN-CONTAINING PROTEIN"/>
    <property type="match status" value="1"/>
</dbReference>
<sequence length="2095" mass="240145">MYEDYTIISSKHVCVYCAKVFDRYSYMIRHIRSNKFCREKHAKKICLDNVNKTSLNSTVLHRRNLPEPKKSIKAQLNLDGDQMNTAVRKKNIFMSPNNYNESQTISLEYGNNKNSTISPKIQHTISESCMATNYKRDVFSDRFAFSAGEHIDDNESGKKTVESKFYNGIDKNIKSKLDIVEDDEKSDLSSLKDNSMDVSDQEFSDEDNFERYTDRAMTDFKEKNESMNENLECEVCGTGCKLNPDFHIKICQKRYKINKGLCSKILIHDAEKPFKCLVCNDDFDAICSLKDHMLNHEEELTCKLCLKTFLHDEQLKTHNDLTHKYTKRKYTRQGVLSLIGKSEALDSEKISSESNPKYFENNETQDGAIMDKFFGEKPEYSSNRTVFSHDNKSSDTTNTFIDNVMIDVSSDSSKTLSEVSQNQPLIISQYDTSDDLKSLMENINCHPVNNSDITINTSKGIDNGNSEMSSFVTNDSKVTMDESKKAMPKSKSIEMNSKEKSGHIDVSQCMQGNSQVGECIVKCPNCQNQCNWSSDLEIFICEKKFNLTKELRKQMLIKPENQNPYECRICEKDFTYLCLLKDHMGSHSDEFEKHYTCGCCGEYFELKSLLKAHMMEFHQEDFALDPSGTMKKCQEMNQVYHSCVICSCAFVTKTHLNHHKKQMHTVMKRIKKLQSWSEAETIDCYNPAILEQLAQEQDNEDSKVHCSMCDMVIIGNMPFVNHVKLFHTIPSDQPFSCDLCSVKFKFKESLENHLEAHALPNMEGVKLFCRTCEMTFKPEYHFIKHMMGHGDKHPFQCQICEKRFRLEAYLVVHQKKCGGREFPCKFCELVFKREKTLNNHMRLHTGEKAYICDICGKSFLKHDSLWVHKKIHSAERFQCDLCGKIFKKKKALKLHQMEHEGVIRFRCNICEYGTNIKGSYETHMQIHKEGRKTLHECKDCNKKFMFKSDLTVHTYTHTGETGPTCNVCSKVFADKQTLKFHFMRHFEENKSIECPKCNSRFFKKKDLNMHLRKHEKEDVEKQTRYLLNNEAFNPFQFPLRSQNLNFMCGYCGENLNSNKALEQHVLTYHKDKTTLQFALQKTPQKNRNLSWDDEGLAIPISFMDSLPIYEKDVALNNIDSSIICVTESYDKEEMVSLLDPMTTPSKVVRNSPIKSNTPVKTEIKRDDSASSHTPILNKDPLSDIVNKNSVIPLYDSNWSETKVDFTMKKENLEIEKLFLCETCGKGLGSMRKLKIHMLACNQGCRTPDNKSLSTPTWKNQTSPLNKEKDMEQIAVDEFSSSTVWDSRTPPPYNESIPHTTVVTFQSPPANAASLTDDETPAFGKEIVTHNGGGRFPWETPKNEQVVVVVNRQTPLAGEDITHIPTNPWETPKEDFAVVVINKSEVDDGVNRVQGSSLDNKNNTMINVLCSGDDFIADSKIINDKTQSLNTQHSDSSTFIIKTITADVLPTSTTTFPVIYNDQFITSPDTTSLNNVSVIDDNLAPFTTFASTSSIIPSSGETSFSLVTSTNAEIFPSIISTAASSLDQVETKLGENTYVKNGNIEVDDNENGNTEDDSDEPFKPLNKKNKKKYRCEYCNKVYDKKQLYTYHVRMHTGERPYKCQVCGKGFVTSYQLKDHSYQHTGGKPRDYICPLCGIGFSNRASLKYHYLKHTGERPFSCSYCHKGFISKSLRDYHEKSHTGEIDYYCNFCHKGFRTKGSLENHILIHTQDRPLFPCSLCPKKFTTKKSVQCHMLIHTGEKPFTCTVCNRSFRVKSSLENHSCGKENNNFPCNICGKKFGFESTLLNHIMVHAENRSFECEECGSKFRQKSSLVSHKRLHTGENLKACPACGKQFATNARLKNHIKCHTNIKLFPCDKCKLKFRTQSHLKKHYVTHSDAKPFSCIACFKAFKREDNLKQHMLTHTGQKPFVCNFCHKCYTQKSTLKAHVKIHTKDLPYCCPICKKRFRAHSFLTSHMTYHSRGKTFECEICKESLSSKQSLGKHMETHATDTALFCLTGGSEFTNLSELKDHAKVHEEEKEFQCIQCCQTFSMESDLESHRQTCCQSCHYMCEICGQLFEDDISCTEHMQTHPIQVVGDTVVLVTDVDRNPLNLL</sequence>
<feature type="domain" description="C2H2-type" evidence="11">
    <location>
        <begin position="1686"/>
        <end position="1713"/>
    </location>
</feature>
<feature type="domain" description="C2H2-type" evidence="11">
    <location>
        <begin position="935"/>
        <end position="962"/>
    </location>
</feature>
<keyword evidence="7" id="KW-0804">Transcription</keyword>
<feature type="domain" description="C2H2-type" evidence="11">
    <location>
        <begin position="850"/>
        <end position="877"/>
    </location>
</feature>
<feature type="region of interest" description="Disordered" evidence="10">
    <location>
        <begin position="1539"/>
        <end position="1564"/>
    </location>
</feature>
<dbReference type="PANTHER" id="PTHR24376">
    <property type="entry name" value="ZINC FINGER PROTEIN"/>
    <property type="match status" value="1"/>
</dbReference>
<dbReference type="InterPro" id="IPR013087">
    <property type="entry name" value="Znf_C2H2_type"/>
</dbReference>
<dbReference type="InterPro" id="IPR036236">
    <property type="entry name" value="Znf_C2H2_sf"/>
</dbReference>
<feature type="domain" description="C2H2-type" evidence="11">
    <location>
        <begin position="1046"/>
        <end position="1074"/>
    </location>
</feature>
<feature type="domain" description="C2H2-type" evidence="11">
    <location>
        <begin position="795"/>
        <end position="823"/>
    </location>
</feature>
<feature type="domain" description="C2H2-type" evidence="11">
    <location>
        <begin position="274"/>
        <end position="301"/>
    </location>
</feature>
<evidence type="ECO:0000256" key="4">
    <source>
        <dbReference type="ARBA" id="ARBA00022771"/>
    </source>
</evidence>
<feature type="domain" description="C2H2-type" evidence="11">
    <location>
        <begin position="565"/>
        <end position="592"/>
    </location>
</feature>
<dbReference type="GO" id="GO:0001228">
    <property type="term" value="F:DNA-binding transcription activator activity, RNA polymerase II-specific"/>
    <property type="evidence" value="ECO:0007669"/>
    <property type="project" value="TreeGrafter"/>
</dbReference>
<feature type="domain" description="C2H2-type" evidence="11">
    <location>
        <begin position="1658"/>
        <end position="1685"/>
    </location>
</feature>
<protein>
    <recommendedName>
        <fullName evidence="11">C2H2-type domain-containing protein</fullName>
    </recommendedName>
</protein>
<evidence type="ECO:0000256" key="3">
    <source>
        <dbReference type="ARBA" id="ARBA00022737"/>
    </source>
</evidence>
<reference evidence="12 13" key="1">
    <citation type="submission" date="2024-05" db="EMBL/GenBank/DDBJ databases">
        <authorList>
            <person name="Wallberg A."/>
        </authorList>
    </citation>
    <scope>NUCLEOTIDE SEQUENCE [LARGE SCALE GENOMIC DNA]</scope>
</reference>
<feature type="domain" description="C2H2-type" evidence="11">
    <location>
        <begin position="1910"/>
        <end position="1937"/>
    </location>
</feature>
<dbReference type="GO" id="GO:0000978">
    <property type="term" value="F:RNA polymerase II cis-regulatory region sequence-specific DNA binding"/>
    <property type="evidence" value="ECO:0007669"/>
    <property type="project" value="TreeGrafter"/>
</dbReference>
<evidence type="ECO:0000256" key="7">
    <source>
        <dbReference type="ARBA" id="ARBA00023163"/>
    </source>
</evidence>
<dbReference type="GO" id="GO:0008270">
    <property type="term" value="F:zinc ion binding"/>
    <property type="evidence" value="ECO:0007669"/>
    <property type="project" value="UniProtKB-KW"/>
</dbReference>
<evidence type="ECO:0000256" key="9">
    <source>
        <dbReference type="PROSITE-ProRule" id="PRU00042"/>
    </source>
</evidence>
<feature type="domain" description="C2H2-type" evidence="11">
    <location>
        <begin position="1938"/>
        <end position="1965"/>
    </location>
</feature>
<comment type="subcellular location">
    <subcellularLocation>
        <location evidence="1">Nucleus</location>
    </subcellularLocation>
</comment>
<evidence type="ECO:0000256" key="5">
    <source>
        <dbReference type="ARBA" id="ARBA00022833"/>
    </source>
</evidence>
<keyword evidence="6" id="KW-0805">Transcription regulation</keyword>
<dbReference type="SMART" id="SM00355">
    <property type="entry name" value="ZnF_C2H2"/>
    <property type="match status" value="37"/>
</dbReference>
<feature type="domain" description="C2H2-type" evidence="11">
    <location>
        <begin position="992"/>
        <end position="1019"/>
    </location>
</feature>
<dbReference type="PROSITE" id="PS00028">
    <property type="entry name" value="ZINC_FINGER_C2H2_1"/>
    <property type="match status" value="29"/>
</dbReference>
<feature type="domain" description="C2H2-type" evidence="11">
    <location>
        <begin position="1630"/>
        <end position="1657"/>
    </location>
</feature>
<feature type="domain" description="C2H2-type" evidence="11">
    <location>
        <begin position="1994"/>
        <end position="2021"/>
    </location>
</feature>
<dbReference type="FunFam" id="3.30.160.60:FF:000110">
    <property type="entry name" value="Zinc finger protein-like"/>
    <property type="match status" value="1"/>
</dbReference>
<evidence type="ECO:0000313" key="12">
    <source>
        <dbReference type="EMBL" id="CAL4096154.1"/>
    </source>
</evidence>
<evidence type="ECO:0000256" key="10">
    <source>
        <dbReference type="SAM" id="MobiDB-lite"/>
    </source>
</evidence>
<dbReference type="Pfam" id="PF00096">
    <property type="entry name" value="zf-C2H2"/>
    <property type="match status" value="9"/>
</dbReference>
<keyword evidence="4 9" id="KW-0863">Zinc-finger</keyword>
<evidence type="ECO:0000256" key="1">
    <source>
        <dbReference type="ARBA" id="ARBA00004123"/>
    </source>
</evidence>
<feature type="domain" description="C2H2-type" evidence="11">
    <location>
        <begin position="1826"/>
        <end position="1853"/>
    </location>
</feature>
<feature type="compositionally biased region" description="Acidic residues" evidence="10">
    <location>
        <begin position="1544"/>
        <end position="1558"/>
    </location>
</feature>
<feature type="domain" description="C2H2-type" evidence="11">
    <location>
        <begin position="1600"/>
        <end position="1627"/>
    </location>
</feature>
<keyword evidence="13" id="KW-1185">Reference proteome</keyword>
<evidence type="ECO:0000256" key="8">
    <source>
        <dbReference type="ARBA" id="ARBA00023242"/>
    </source>
</evidence>
<feature type="domain" description="C2H2-type" evidence="11">
    <location>
        <begin position="1966"/>
        <end position="1993"/>
    </location>
</feature>
<dbReference type="FunFam" id="3.30.160.60:FF:000060">
    <property type="entry name" value="zinc finger protein 436"/>
    <property type="match status" value="1"/>
</dbReference>